<comment type="caution">
    <text evidence="7">Lacks conserved residue(s) required for the propagation of feature annotation.</text>
</comment>
<dbReference type="GO" id="GO:0006508">
    <property type="term" value="P:proteolysis"/>
    <property type="evidence" value="ECO:0007669"/>
    <property type="project" value="UniProtKB-KW"/>
</dbReference>
<evidence type="ECO:0000256" key="9">
    <source>
        <dbReference type="SAM" id="SignalP"/>
    </source>
</evidence>
<dbReference type="Proteomes" id="UP000460718">
    <property type="component" value="Unassembled WGS sequence"/>
</dbReference>
<feature type="region of interest" description="Disordered" evidence="8">
    <location>
        <begin position="487"/>
        <end position="506"/>
    </location>
</feature>
<evidence type="ECO:0000313" key="12">
    <source>
        <dbReference type="Proteomes" id="UP000460718"/>
    </source>
</evidence>
<dbReference type="InterPro" id="IPR050131">
    <property type="entry name" value="Peptidase_S8_subtilisin-like"/>
</dbReference>
<dbReference type="InterPro" id="IPR015500">
    <property type="entry name" value="Peptidase_S8_subtilisin-rel"/>
</dbReference>
<feature type="compositionally biased region" description="Polar residues" evidence="8">
    <location>
        <begin position="491"/>
        <end position="500"/>
    </location>
</feature>
<protein>
    <recommendedName>
        <fullName evidence="6">subtilisin</fullName>
        <ecNumber evidence="6">3.4.21.62</ecNumber>
    </recommendedName>
</protein>
<organism evidence="11 12">
    <name type="scientific">Phytophthora fragariae</name>
    <dbReference type="NCBI Taxonomy" id="53985"/>
    <lineage>
        <taxon>Eukaryota</taxon>
        <taxon>Sar</taxon>
        <taxon>Stramenopiles</taxon>
        <taxon>Oomycota</taxon>
        <taxon>Peronosporomycetes</taxon>
        <taxon>Peronosporales</taxon>
        <taxon>Peronosporaceae</taxon>
        <taxon>Phytophthora</taxon>
    </lineage>
</organism>
<dbReference type="InterPro" id="IPR036852">
    <property type="entry name" value="Peptidase_S8/S53_dom_sf"/>
</dbReference>
<evidence type="ECO:0000256" key="6">
    <source>
        <dbReference type="ARBA" id="ARBA00023619"/>
    </source>
</evidence>
<reference evidence="11 12" key="1">
    <citation type="submission" date="2018-09" db="EMBL/GenBank/DDBJ databases">
        <title>Genomic investigation of the strawberry pathogen Phytophthora fragariae indicates pathogenicity is determined by transcriptional variation in three key races.</title>
        <authorList>
            <person name="Adams T.M."/>
            <person name="Armitage A.D."/>
            <person name="Sobczyk M.K."/>
            <person name="Bates H.J."/>
            <person name="Dunwell J.M."/>
            <person name="Nellist C.F."/>
            <person name="Harrison R.J."/>
        </authorList>
    </citation>
    <scope>NUCLEOTIDE SEQUENCE [LARGE SCALE GENOMIC DNA]</scope>
    <source>
        <strain evidence="11 12">SCRP245</strain>
    </source>
</reference>
<dbReference type="Gene3D" id="3.40.50.200">
    <property type="entry name" value="Peptidase S8/S53 domain"/>
    <property type="match status" value="1"/>
</dbReference>
<dbReference type="EC" id="3.4.21.62" evidence="6"/>
<evidence type="ECO:0000256" key="7">
    <source>
        <dbReference type="PROSITE-ProRule" id="PRU01240"/>
    </source>
</evidence>
<comment type="catalytic activity">
    <reaction evidence="5">
        <text>Hydrolysis of proteins with broad specificity for peptide bonds, and a preference for a large uncharged residue in P1. Hydrolyzes peptide amides.</text>
        <dbReference type="EC" id="3.4.21.62"/>
    </reaction>
</comment>
<comment type="caution">
    <text evidence="11">The sequence shown here is derived from an EMBL/GenBank/DDBJ whole genome shotgun (WGS) entry which is preliminary data.</text>
</comment>
<evidence type="ECO:0000256" key="3">
    <source>
        <dbReference type="ARBA" id="ARBA00022801"/>
    </source>
</evidence>
<dbReference type="EMBL" id="QXFW01000102">
    <property type="protein sequence ID" value="KAE9025185.1"/>
    <property type="molecule type" value="Genomic_DNA"/>
</dbReference>
<evidence type="ECO:0000256" key="5">
    <source>
        <dbReference type="ARBA" id="ARBA00023529"/>
    </source>
</evidence>
<dbReference type="Pfam" id="PF00082">
    <property type="entry name" value="Peptidase_S8"/>
    <property type="match status" value="1"/>
</dbReference>
<feature type="domain" description="Peptidase S8/S53" evidence="10">
    <location>
        <begin position="189"/>
        <end position="383"/>
    </location>
</feature>
<dbReference type="GO" id="GO:0004252">
    <property type="term" value="F:serine-type endopeptidase activity"/>
    <property type="evidence" value="ECO:0007669"/>
    <property type="project" value="UniProtKB-EC"/>
</dbReference>
<feature type="compositionally biased region" description="Low complexity" evidence="8">
    <location>
        <begin position="683"/>
        <end position="700"/>
    </location>
</feature>
<dbReference type="AlphaFoldDB" id="A0A6A3M607"/>
<dbReference type="InterPro" id="IPR000209">
    <property type="entry name" value="Peptidase_S8/S53_dom"/>
</dbReference>
<comment type="similarity">
    <text evidence="1 7">Belongs to the peptidase S8 family.</text>
</comment>
<feature type="region of interest" description="Disordered" evidence="8">
    <location>
        <begin position="676"/>
        <end position="728"/>
    </location>
</feature>
<dbReference type="PANTHER" id="PTHR43806:SF67">
    <property type="entry name" value="EGF-LIKE DOMAIN-CONTAINING PROTEIN"/>
    <property type="match status" value="1"/>
</dbReference>
<feature type="signal peptide" evidence="9">
    <location>
        <begin position="1"/>
        <end position="17"/>
    </location>
</feature>
<keyword evidence="9" id="KW-0732">Signal</keyword>
<evidence type="ECO:0000313" key="11">
    <source>
        <dbReference type="EMBL" id="KAE9025185.1"/>
    </source>
</evidence>
<dbReference type="PANTHER" id="PTHR43806">
    <property type="entry name" value="PEPTIDASE S8"/>
    <property type="match status" value="1"/>
</dbReference>
<evidence type="ECO:0000256" key="8">
    <source>
        <dbReference type="SAM" id="MobiDB-lite"/>
    </source>
</evidence>
<evidence type="ECO:0000259" key="10">
    <source>
        <dbReference type="Pfam" id="PF00082"/>
    </source>
</evidence>
<keyword evidence="3" id="KW-0378">Hydrolase</keyword>
<dbReference type="PRINTS" id="PR00723">
    <property type="entry name" value="SUBTILISIN"/>
</dbReference>
<feature type="compositionally biased region" description="Basic and acidic residues" evidence="8">
    <location>
        <begin position="714"/>
        <end position="728"/>
    </location>
</feature>
<keyword evidence="4" id="KW-0720">Serine protease</keyword>
<accession>A0A6A3M607</accession>
<name>A0A6A3M607_9STRA</name>
<keyword evidence="2" id="KW-0645">Protease</keyword>
<dbReference type="SUPFAM" id="SSF52743">
    <property type="entry name" value="Subtilisin-like"/>
    <property type="match status" value="1"/>
</dbReference>
<proteinExistence type="inferred from homology"/>
<evidence type="ECO:0000256" key="4">
    <source>
        <dbReference type="ARBA" id="ARBA00022825"/>
    </source>
</evidence>
<gene>
    <name evidence="11" type="ORF">PF011_g3163</name>
</gene>
<feature type="chain" id="PRO_5025468960" description="subtilisin" evidence="9">
    <location>
        <begin position="18"/>
        <end position="728"/>
    </location>
</feature>
<sequence>MVRVLSWLAAAVVVVIGLSSDALMAATTTAVRNGVDIGQSTKSRTQQRQHKRANVIITMKSTGNDILAKIKGQKFSSRGQRVAALKDSLEGFAKESQRGIHELLGKVGDSFARSDSFWITNQVYVQQATPDLVKQLEKIPGVLSVEYEMIFPASTPVLSTQSMSSSTSAAQWGVSKINAPDVWATGNTGQGVVIGSIDTGVRGTHEALASNYRQTYGWYDPETKASTPYDSTGHGTHVMGIMAGQFGFGVAPGATWIACKGCRAQGCYGSDLLACFQFMLCPTTSSGGSKDCSKAPNIVNNSWGGGQGLTMFDGAINAWRAAGIIPVVAAGNTGPNCGSIASPGDSASVITVGATDINDVLASFSSKGPTVRGLRKPDVAAPEEVTQTSTDIFESEKPKTKVLAEKMIKPGGSLAAFSVLKGAPLPYAVVTARFKSILLSLPSQRLKSVMRQLKPATQELVEQLIYENELKLMEALNLPFRVRRDPRVSTAPASTKQQVGQLGGRPKKNFPASLVDRIMNSSEKREKAAAMKRSASTSAVGDGTPSWASLQVVKPMEYEVNSSLLILHQSSSTGNLHLPSSTTSKTALLRSSNLSAVASQIAKKHTQRRLDSIKLPTQTEAFPPRRLTDQRELLEKDGGGQCMEMVEQLLGKQLTKRMAADVVPKERVGRLLKPLKKPAMMQSTISNNESSSSSDSRGISAGHKRGRRVLVANRNEHFGDASHDTLKD</sequence>
<dbReference type="PROSITE" id="PS51892">
    <property type="entry name" value="SUBTILASE"/>
    <property type="match status" value="1"/>
</dbReference>
<evidence type="ECO:0000256" key="1">
    <source>
        <dbReference type="ARBA" id="ARBA00011073"/>
    </source>
</evidence>
<evidence type="ECO:0000256" key="2">
    <source>
        <dbReference type="ARBA" id="ARBA00022670"/>
    </source>
</evidence>